<reference evidence="5" key="2">
    <citation type="journal article" date="2018" name="Nat. Commun.">
        <title>Extreme sensitivity to ultraviolet light in the fungal pathogen causing white-nose syndrome of bats.</title>
        <authorList>
            <person name="Palmer J.M."/>
            <person name="Drees K.P."/>
            <person name="Foster J.T."/>
            <person name="Lindner D.L."/>
        </authorList>
    </citation>
    <scope>NUCLEOTIDE SEQUENCE [LARGE SCALE GENOMIC DNA]</scope>
    <source>
        <strain evidence="5">UAMH 10579</strain>
    </source>
</reference>
<feature type="compositionally biased region" description="Polar residues" evidence="2">
    <location>
        <begin position="184"/>
        <end position="197"/>
    </location>
</feature>
<keyword evidence="1" id="KW-0256">Endoplasmic reticulum</keyword>
<keyword evidence="1" id="KW-1133">Transmembrane helix</keyword>
<keyword evidence="1" id="KW-0472">Membrane</keyword>
<sequence length="386" mass="42394">MVSLWPWKGEDASPASFEKTLSALSEKITKAQLQLDTLNQRSRRRIALWTLYTSFAYILCVIILALVVGWRNWGAAEYTGVAGSPLIMYLVRAAISSYYTYRISTATRRLEEYQLDRTKTIDKLKTATKYNSTQQLLEKYGGVTPAPKPKLKPSTTGPGSFTHAQQHQSTRKPARTSIAPPATANIQRPGSQPATPQQLPPQRPLAEMSPLAQALQKQVRQSAPSTPLQQQHIPSQPRAEFAPNAFSSRASFDSSSGGGGGGGGGQWYDRILDVLLGEDETHPKNRVVLLCSHCRLVNGQAPPGVKRVEEVGEWRCFNCGGVNGKDEGKRMVEEIMRGEEGGSDKGGESEKGEGEDDGVRRREKEASEEVEVEEQIKAGLKEGEEK</sequence>
<keyword evidence="1" id="KW-0863">Zinc-finger</keyword>
<feature type="region of interest" description="Disordered" evidence="2">
    <location>
        <begin position="337"/>
        <end position="386"/>
    </location>
</feature>
<comment type="function">
    <text evidence="1">Plays a role in determining ER morphology.</text>
</comment>
<feature type="region of interest" description="Disordered" evidence="2">
    <location>
        <begin position="141"/>
        <end position="237"/>
    </location>
</feature>
<proteinExistence type="inferred from homology"/>
<dbReference type="GO" id="GO:0008270">
    <property type="term" value="F:zinc ion binding"/>
    <property type="evidence" value="ECO:0007669"/>
    <property type="project" value="UniProtKB-KW"/>
</dbReference>
<feature type="domain" description="Lunapark zinc ribbon" evidence="3">
    <location>
        <begin position="267"/>
        <end position="323"/>
    </location>
</feature>
<dbReference type="GO" id="GO:1903373">
    <property type="term" value="P:positive regulation of endoplasmic reticulum tubular network organization"/>
    <property type="evidence" value="ECO:0007669"/>
    <property type="project" value="UniProtKB-UniRule"/>
</dbReference>
<dbReference type="GeneID" id="28836197"/>
<dbReference type="Pfam" id="PF10058">
    <property type="entry name" value="Zn_ribbon_10"/>
    <property type="match status" value="1"/>
</dbReference>
<dbReference type="GO" id="GO:0098826">
    <property type="term" value="C:endoplasmic reticulum tubular network membrane"/>
    <property type="evidence" value="ECO:0007669"/>
    <property type="project" value="UniProtKB-UniRule"/>
</dbReference>
<evidence type="ECO:0000313" key="5">
    <source>
        <dbReference type="Proteomes" id="UP000091956"/>
    </source>
</evidence>
<feature type="compositionally biased region" description="Polar residues" evidence="2">
    <location>
        <begin position="215"/>
        <end position="234"/>
    </location>
</feature>
<dbReference type="GO" id="GO:0071788">
    <property type="term" value="P:endoplasmic reticulum tubular network maintenance"/>
    <property type="evidence" value="ECO:0007669"/>
    <property type="project" value="UniProtKB-UniRule"/>
</dbReference>
<dbReference type="Proteomes" id="UP000091956">
    <property type="component" value="Unassembled WGS sequence"/>
</dbReference>
<organism evidence="4 5">
    <name type="scientific">Pseudogymnoascus verrucosus</name>
    <dbReference type="NCBI Taxonomy" id="342668"/>
    <lineage>
        <taxon>Eukaryota</taxon>
        <taxon>Fungi</taxon>
        <taxon>Dikarya</taxon>
        <taxon>Ascomycota</taxon>
        <taxon>Pezizomycotina</taxon>
        <taxon>Leotiomycetes</taxon>
        <taxon>Thelebolales</taxon>
        <taxon>Thelebolaceae</taxon>
        <taxon>Pseudogymnoascus</taxon>
    </lineage>
</organism>
<dbReference type="InterPro" id="IPR019273">
    <property type="entry name" value="Lunapark_Znf"/>
</dbReference>
<evidence type="ECO:0000259" key="3">
    <source>
        <dbReference type="Pfam" id="PF10058"/>
    </source>
</evidence>
<comment type="subcellular location">
    <subcellularLocation>
        <location evidence="1">Endoplasmic reticulum membrane</location>
        <topology evidence="1">Multi-pass membrane protein</topology>
    </subcellularLocation>
</comment>
<dbReference type="PANTHER" id="PTHR22166:SF12">
    <property type="entry name" value="ENDOPLASMIC RETICULUM JUNCTION FORMATION PROTEIN LUNAPARK"/>
    <property type="match status" value="1"/>
</dbReference>
<keyword evidence="1" id="KW-0479">Metal-binding</keyword>
<comment type="domain">
    <text evidence="1">The C4-type zinc finger motif is necessary both for its ER three-way tubular junction localization and formation.</text>
</comment>
<evidence type="ECO:0000313" key="4">
    <source>
        <dbReference type="EMBL" id="OBT99395.1"/>
    </source>
</evidence>
<feature type="compositionally biased region" description="Basic and acidic residues" evidence="2">
    <location>
        <begin position="374"/>
        <end position="386"/>
    </location>
</feature>
<dbReference type="STRING" id="342668.A0A1B8GU96"/>
<feature type="compositionally biased region" description="Basic and acidic residues" evidence="2">
    <location>
        <begin position="337"/>
        <end position="367"/>
    </location>
</feature>
<feature type="transmembrane region" description="Helical" evidence="1">
    <location>
        <begin position="82"/>
        <end position="101"/>
    </location>
</feature>
<feature type="transmembrane region" description="Helical" evidence="1">
    <location>
        <begin position="46"/>
        <end position="70"/>
    </location>
</feature>
<feature type="compositionally biased region" description="Polar residues" evidence="2">
    <location>
        <begin position="153"/>
        <end position="168"/>
    </location>
</feature>
<dbReference type="RefSeq" id="XP_018133128.1">
    <property type="nucleotide sequence ID" value="XM_018272315.2"/>
</dbReference>
<gene>
    <name evidence="4" type="ORF">VE01_02811</name>
</gene>
<evidence type="ECO:0000256" key="2">
    <source>
        <dbReference type="SAM" id="MobiDB-lite"/>
    </source>
</evidence>
<protein>
    <recommendedName>
        <fullName evidence="1">Endoplasmic reticulum junction formation protein lunapark</fullName>
    </recommendedName>
</protein>
<keyword evidence="5" id="KW-1185">Reference proteome</keyword>
<accession>A0A1B8GU96</accession>
<dbReference type="PANTHER" id="PTHR22166">
    <property type="entry name" value="ENDOPLASMIC RETICULUM JUNCTION FORMATION PROTEIN LUNAPARK"/>
    <property type="match status" value="1"/>
</dbReference>
<name>A0A1B8GU96_9PEZI</name>
<dbReference type="AlphaFoldDB" id="A0A1B8GU96"/>
<keyword evidence="1" id="KW-0812">Transmembrane</keyword>
<dbReference type="EMBL" id="KV460212">
    <property type="protein sequence ID" value="OBT99395.1"/>
    <property type="molecule type" value="Genomic_DNA"/>
</dbReference>
<comment type="similarity">
    <text evidence="1">Belongs to the lunapark family.</text>
</comment>
<dbReference type="InterPro" id="IPR040115">
    <property type="entry name" value="Lnp"/>
</dbReference>
<keyword evidence="1" id="KW-0862">Zinc</keyword>
<dbReference type="OrthoDB" id="1725934at2759"/>
<evidence type="ECO:0000256" key="1">
    <source>
        <dbReference type="RuleBase" id="RU367073"/>
    </source>
</evidence>
<reference evidence="4 5" key="1">
    <citation type="submission" date="2016-03" db="EMBL/GenBank/DDBJ databases">
        <title>Comparative genomics of Pseudogymnoascus destructans, the fungus causing white-nose syndrome of bats.</title>
        <authorList>
            <person name="Palmer J.M."/>
            <person name="Drees K.P."/>
            <person name="Foster J.T."/>
            <person name="Lindner D.L."/>
        </authorList>
    </citation>
    <scope>NUCLEOTIDE SEQUENCE [LARGE SCALE GENOMIC DNA]</scope>
    <source>
        <strain evidence="4 5">UAMH 10579</strain>
    </source>
</reference>